<feature type="region of interest" description="Disordered" evidence="1">
    <location>
        <begin position="670"/>
        <end position="692"/>
    </location>
</feature>
<evidence type="ECO:0000313" key="2">
    <source>
        <dbReference type="EMBL" id="ATB26774.1"/>
    </source>
</evidence>
<gene>
    <name evidence="2" type="ORF">MEBOL_000208</name>
</gene>
<organism evidence="2 3">
    <name type="scientific">Melittangium boletus DSM 14713</name>
    <dbReference type="NCBI Taxonomy" id="1294270"/>
    <lineage>
        <taxon>Bacteria</taxon>
        <taxon>Pseudomonadati</taxon>
        <taxon>Myxococcota</taxon>
        <taxon>Myxococcia</taxon>
        <taxon>Myxococcales</taxon>
        <taxon>Cystobacterineae</taxon>
        <taxon>Archangiaceae</taxon>
        <taxon>Melittangium</taxon>
    </lineage>
</organism>
<dbReference type="Proteomes" id="UP000217289">
    <property type="component" value="Chromosome"/>
</dbReference>
<dbReference type="EMBL" id="CP022163">
    <property type="protein sequence ID" value="ATB26774.1"/>
    <property type="molecule type" value="Genomic_DNA"/>
</dbReference>
<dbReference type="SMART" id="SM00564">
    <property type="entry name" value="PQQ"/>
    <property type="match status" value="3"/>
</dbReference>
<proteinExistence type="predicted"/>
<evidence type="ECO:0000313" key="3">
    <source>
        <dbReference type="Proteomes" id="UP000217289"/>
    </source>
</evidence>
<dbReference type="Gene3D" id="2.40.128.630">
    <property type="match status" value="1"/>
</dbReference>
<feature type="compositionally biased region" description="Polar residues" evidence="1">
    <location>
        <begin position="624"/>
        <end position="640"/>
    </location>
</feature>
<dbReference type="OrthoDB" id="5525825at2"/>
<dbReference type="KEGG" id="mbd:MEBOL_000208"/>
<dbReference type="RefSeq" id="WP_157824001.1">
    <property type="nucleotide sequence ID" value="NZ_CP022163.1"/>
</dbReference>
<keyword evidence="3" id="KW-1185">Reference proteome</keyword>
<protein>
    <submittedName>
        <fullName evidence="2">Uncharacterized protein</fullName>
    </submittedName>
</protein>
<name>A0A286NUU3_9BACT</name>
<dbReference type="AlphaFoldDB" id="A0A286NUU3"/>
<dbReference type="SUPFAM" id="SSF50998">
    <property type="entry name" value="Quinoprotein alcohol dehydrogenase-like"/>
    <property type="match status" value="1"/>
</dbReference>
<reference evidence="2 3" key="1">
    <citation type="submission" date="2017-06" db="EMBL/GenBank/DDBJ databases">
        <authorList>
            <person name="Kim H.J."/>
            <person name="Triplett B.A."/>
        </authorList>
    </citation>
    <scope>NUCLEOTIDE SEQUENCE [LARGE SCALE GENOMIC DNA]</scope>
    <source>
        <strain evidence="2 3">DSM 14713</strain>
    </source>
</reference>
<evidence type="ECO:0000256" key="1">
    <source>
        <dbReference type="SAM" id="MobiDB-lite"/>
    </source>
</evidence>
<feature type="region of interest" description="Disordered" evidence="1">
    <location>
        <begin position="617"/>
        <end position="641"/>
    </location>
</feature>
<dbReference type="InterPro" id="IPR018391">
    <property type="entry name" value="PQQ_b-propeller_rpt"/>
</dbReference>
<sequence>MSVRVQRALGAMVLLGVFADCSSPGTCEQDSDCAHPGQYCHSEHKQCYATRYSALRVVTPEGALARSGGEVAFEVQLELNPGTDALYPPRLDFTATRAEGGSPVALTQREASNGKYSAVWTVPPEEGEYILRAVVPEEQRSRSAEVRVTVDHTAPTLELQVPEAQPPAAQEGFSFVDPKTDQAWRRDQVVNVRIQSDESAPPRVVVRGHNGGEDVTDLSVTPVTPCSGGCFTVAVPMWRPGLPDFRGNFQLEVSTKDPAGNERTVSARLPVTRWKWAFDGKSGPIIASPALGEKGTIYFGTNSATGRFFALNPEGTKKWEAQLGPVTSSPAVGEAGSAGERIYVGTSDSGSGVFFALDSKGHTLARCLESSSVTLGPINTAVAITHTLFNQDTVPVETAYTFANTNEAATLALRIDSSQAEGRCMGLSSGQNTRPGASMVVKGIWTYYGSVGRGDVDAIGVTPTAMSAKPAFALILRRTPVVGLAFTQGGGRLVGASEPGSTATSGGLFQADPENGGSEKLKDPFDGVGSVRQLTVGPGNTLFFGREVSSGTAPLTALDFASQTHRSVMEAGSFAGAVVLGSAGTLYAASASGASGELGEVSAWATDSLQPRWKLSDSVGRAQGSPSLDCSRTPEGTATRTPHGVLYVPSVNGQLYAFVVDSPGLDKTAPWPKYQHDARNTGNPDMPITNCP</sequence>
<dbReference type="InterPro" id="IPR011047">
    <property type="entry name" value="Quinoprotein_ADH-like_sf"/>
</dbReference>
<accession>A0A286NUU3</accession>
<feature type="region of interest" description="Disordered" evidence="1">
    <location>
        <begin position="497"/>
        <end position="522"/>
    </location>
</feature>